<organism evidence="2 3">
    <name type="scientific">Macrolepiota fuliginosa MF-IS2</name>
    <dbReference type="NCBI Taxonomy" id="1400762"/>
    <lineage>
        <taxon>Eukaryota</taxon>
        <taxon>Fungi</taxon>
        <taxon>Dikarya</taxon>
        <taxon>Basidiomycota</taxon>
        <taxon>Agaricomycotina</taxon>
        <taxon>Agaricomycetes</taxon>
        <taxon>Agaricomycetidae</taxon>
        <taxon>Agaricales</taxon>
        <taxon>Agaricineae</taxon>
        <taxon>Agaricaceae</taxon>
        <taxon>Macrolepiota</taxon>
    </lineage>
</organism>
<accession>A0A9P5X4C3</accession>
<name>A0A9P5X4C3_9AGAR</name>
<evidence type="ECO:0000313" key="2">
    <source>
        <dbReference type="EMBL" id="KAF9444588.1"/>
    </source>
</evidence>
<keyword evidence="3" id="KW-1185">Reference proteome</keyword>
<dbReference type="Proteomes" id="UP000807342">
    <property type="component" value="Unassembled WGS sequence"/>
</dbReference>
<protein>
    <submittedName>
        <fullName evidence="2">Uncharacterized protein</fullName>
    </submittedName>
</protein>
<evidence type="ECO:0000313" key="3">
    <source>
        <dbReference type="Proteomes" id="UP000807342"/>
    </source>
</evidence>
<evidence type="ECO:0000256" key="1">
    <source>
        <dbReference type="SAM" id="MobiDB-lite"/>
    </source>
</evidence>
<reference evidence="2" key="1">
    <citation type="submission" date="2020-11" db="EMBL/GenBank/DDBJ databases">
        <authorList>
            <consortium name="DOE Joint Genome Institute"/>
            <person name="Ahrendt S."/>
            <person name="Riley R."/>
            <person name="Andreopoulos W."/>
            <person name="Labutti K."/>
            <person name="Pangilinan J."/>
            <person name="Ruiz-Duenas F.J."/>
            <person name="Barrasa J.M."/>
            <person name="Sanchez-Garcia M."/>
            <person name="Camarero S."/>
            <person name="Miyauchi S."/>
            <person name="Serrano A."/>
            <person name="Linde D."/>
            <person name="Babiker R."/>
            <person name="Drula E."/>
            <person name="Ayuso-Fernandez I."/>
            <person name="Pacheco R."/>
            <person name="Padilla G."/>
            <person name="Ferreira P."/>
            <person name="Barriuso J."/>
            <person name="Kellner H."/>
            <person name="Castanera R."/>
            <person name="Alfaro M."/>
            <person name="Ramirez L."/>
            <person name="Pisabarro A.G."/>
            <person name="Kuo A."/>
            <person name="Tritt A."/>
            <person name="Lipzen A."/>
            <person name="He G."/>
            <person name="Yan M."/>
            <person name="Ng V."/>
            <person name="Cullen D."/>
            <person name="Martin F."/>
            <person name="Rosso M.-N."/>
            <person name="Henrissat B."/>
            <person name="Hibbett D."/>
            <person name="Martinez A.T."/>
            <person name="Grigoriev I.V."/>
        </authorList>
    </citation>
    <scope>NUCLEOTIDE SEQUENCE</scope>
    <source>
        <strain evidence="2">MF-IS2</strain>
    </source>
</reference>
<dbReference type="OrthoDB" id="10685903at2759"/>
<dbReference type="AlphaFoldDB" id="A0A9P5X4C3"/>
<feature type="region of interest" description="Disordered" evidence="1">
    <location>
        <begin position="491"/>
        <end position="511"/>
    </location>
</feature>
<gene>
    <name evidence="2" type="ORF">P691DRAFT_807148</name>
</gene>
<sequence>MASSYLTNTGPQSATEESLNDYEKAIYVTFGSIRIKVTDECSDIPKLQKILQSALIGFVKHLEESSEKAKSHATDIHQVRQLISRGLLDDEKSRIAFLQRAEEVLKTTERIFCSETRGGVRSFRNSLTAFQDSDVRKEQIAIKQKAAELENQQKRLGTAAFSSESVDAVGDAIAIAIPAEEYSGIASLLARLGITIIKNKGQGEIDRRMTELGQAQQDCSQAMKSINSFDAAAKSAFRSLEGCRMFPMSMEGFIYQLRCGLSMLRKPTIAMGPVSHLEDQWSKLFSIVNGYQITVSNILEAAPLFEERSMTVEVEAFGRRITGLYDIFNQLRTAEDIVEDAHRTLLLTKIHELSECIVEQLEKIQEVFIRWHTYSNSESVDTFYFIPDILDMTCNIGSFSWSVQPLYAHIKLILREGFHRKKAKKAQEKREKEQRTRVHEILGFQCLVNEAEALGVLEQVDVILKGITQFSTELGAALLYFDGRRSGSVGRAAVGSAPQSSSHYPKNPFKVPREITEQVMSTLGSETSRLSQLPGPNK</sequence>
<dbReference type="EMBL" id="MU151363">
    <property type="protein sequence ID" value="KAF9444588.1"/>
    <property type="molecule type" value="Genomic_DNA"/>
</dbReference>
<proteinExistence type="predicted"/>
<comment type="caution">
    <text evidence="2">The sequence shown here is derived from an EMBL/GenBank/DDBJ whole genome shotgun (WGS) entry which is preliminary data.</text>
</comment>